<evidence type="ECO:0000313" key="3">
    <source>
        <dbReference type="Proteomes" id="UP000637239"/>
    </source>
</evidence>
<dbReference type="GO" id="GO:0051082">
    <property type="term" value="F:unfolded protein binding"/>
    <property type="evidence" value="ECO:0007669"/>
    <property type="project" value="InterPro"/>
</dbReference>
<dbReference type="GO" id="GO:0006457">
    <property type="term" value="P:protein folding"/>
    <property type="evidence" value="ECO:0007669"/>
    <property type="project" value="InterPro"/>
</dbReference>
<dbReference type="GeneID" id="66980499"/>
<gene>
    <name evidence="2" type="primary">GIM5</name>
    <name evidence="2" type="ORF">ACHE_30127S</name>
</gene>
<sequence length="185" mass="19952">MSAPASNDGAPPGAINVSSLSVPQLRALQSRLTTELEHLTTSHTKLRAAQTKFQDCVRSINDGVKGSQRKGTDGKDEILVPLTSSLYVKGKLADREKVLVDVGTGFYVEKVGFHSCALRVDLVWLTCGQTTAKATEFYNTKIKGLENNLKDLAKVVQGKDVQLRAIEDVLRQKVLSGEATPANTG</sequence>
<dbReference type="SUPFAM" id="SSF46579">
    <property type="entry name" value="Prefoldin"/>
    <property type="match status" value="1"/>
</dbReference>
<dbReference type="InterPro" id="IPR004127">
    <property type="entry name" value="Prefoldin_subunit_alpha"/>
</dbReference>
<dbReference type="PANTHER" id="PTHR12674:SF2">
    <property type="entry name" value="PREFOLDIN SUBUNIT 5"/>
    <property type="match status" value="1"/>
</dbReference>
<dbReference type="InterPro" id="IPR009053">
    <property type="entry name" value="Prefoldin"/>
</dbReference>
<comment type="similarity">
    <text evidence="1">Belongs to the prefoldin subunit alpha family.</text>
</comment>
<dbReference type="RefSeq" id="XP_043134662.1">
    <property type="nucleotide sequence ID" value="XM_043276711.1"/>
</dbReference>
<dbReference type="GO" id="GO:1990115">
    <property type="term" value="P:RNA polymerase III assembly"/>
    <property type="evidence" value="ECO:0007669"/>
    <property type="project" value="TreeGrafter"/>
</dbReference>
<dbReference type="EMBL" id="AP024418">
    <property type="protein sequence ID" value="BCR86140.1"/>
    <property type="molecule type" value="Genomic_DNA"/>
</dbReference>
<evidence type="ECO:0000313" key="2">
    <source>
        <dbReference type="EMBL" id="BCR86140.1"/>
    </source>
</evidence>
<evidence type="ECO:0000256" key="1">
    <source>
        <dbReference type="ARBA" id="ARBA00010048"/>
    </source>
</evidence>
<dbReference type="InterPro" id="IPR011599">
    <property type="entry name" value="PFD_alpha_archaea"/>
</dbReference>
<dbReference type="Proteomes" id="UP000637239">
    <property type="component" value="Chromosome 3"/>
</dbReference>
<dbReference type="GO" id="GO:1990114">
    <property type="term" value="P:RNA polymerase II core complex assembly"/>
    <property type="evidence" value="ECO:0007669"/>
    <property type="project" value="TreeGrafter"/>
</dbReference>
<reference evidence="2" key="2">
    <citation type="submission" date="2021-02" db="EMBL/GenBank/DDBJ databases">
        <title>Aspergillus chevalieri M1 genome sequence.</title>
        <authorList>
            <person name="Kadooka C."/>
            <person name="Mori K."/>
            <person name="Futagami T."/>
        </authorList>
    </citation>
    <scope>NUCLEOTIDE SEQUENCE</scope>
    <source>
        <strain evidence="2">M1</strain>
    </source>
</reference>
<reference evidence="2" key="1">
    <citation type="submission" date="2021-01" db="EMBL/GenBank/DDBJ databases">
        <authorList>
            <consortium name="Aspergillus chevalieri M1 genome sequencing consortium"/>
            <person name="Kazuki M."/>
            <person name="Futagami T."/>
        </authorList>
    </citation>
    <scope>NUCLEOTIDE SEQUENCE</scope>
    <source>
        <strain evidence="2">M1</strain>
    </source>
</reference>
<dbReference type="GO" id="GO:1990113">
    <property type="term" value="P:RNA polymerase I assembly"/>
    <property type="evidence" value="ECO:0007669"/>
    <property type="project" value="TreeGrafter"/>
</dbReference>
<protein>
    <submittedName>
        <fullName evidence="2">Subunit of tubulin prefoldin</fullName>
    </submittedName>
</protein>
<dbReference type="GO" id="GO:0016272">
    <property type="term" value="C:prefoldin complex"/>
    <property type="evidence" value="ECO:0007669"/>
    <property type="project" value="InterPro"/>
</dbReference>
<organism evidence="2 3">
    <name type="scientific">Aspergillus chevalieri</name>
    <name type="common">Eurotium chevalieri</name>
    <dbReference type="NCBI Taxonomy" id="182096"/>
    <lineage>
        <taxon>Eukaryota</taxon>
        <taxon>Fungi</taxon>
        <taxon>Dikarya</taxon>
        <taxon>Ascomycota</taxon>
        <taxon>Pezizomycotina</taxon>
        <taxon>Eurotiomycetes</taxon>
        <taxon>Eurotiomycetidae</taxon>
        <taxon>Eurotiales</taxon>
        <taxon>Aspergillaceae</taxon>
        <taxon>Aspergillus</taxon>
        <taxon>Aspergillus subgen. Aspergillus</taxon>
    </lineage>
</organism>
<dbReference type="NCBIfam" id="TIGR00293">
    <property type="entry name" value="prefoldin subunit alpha"/>
    <property type="match status" value="1"/>
</dbReference>
<dbReference type="KEGG" id="ache:ACHE_30127S"/>
<dbReference type="GO" id="GO:0005737">
    <property type="term" value="C:cytoplasm"/>
    <property type="evidence" value="ECO:0007669"/>
    <property type="project" value="TreeGrafter"/>
</dbReference>
<dbReference type="Pfam" id="PF02996">
    <property type="entry name" value="Prefoldin"/>
    <property type="match status" value="1"/>
</dbReference>
<dbReference type="Gene3D" id="1.10.287.370">
    <property type="match status" value="1"/>
</dbReference>
<dbReference type="CDD" id="cd23157">
    <property type="entry name" value="Prefoldin_5"/>
    <property type="match status" value="1"/>
</dbReference>
<dbReference type="AlphaFoldDB" id="A0A7R7VK25"/>
<keyword evidence="3" id="KW-1185">Reference proteome</keyword>
<accession>A0A7R7VK25</accession>
<proteinExistence type="inferred from homology"/>
<name>A0A7R7VK25_ASPCH</name>
<dbReference type="PANTHER" id="PTHR12674">
    <property type="entry name" value="PREFOLDIN SUBUNIT 5"/>
    <property type="match status" value="1"/>
</dbReference>